<dbReference type="InterPro" id="IPR008927">
    <property type="entry name" value="6-PGluconate_DH-like_C_sf"/>
</dbReference>
<dbReference type="InterPro" id="IPR003710">
    <property type="entry name" value="ApbA"/>
</dbReference>
<gene>
    <name evidence="7" type="ORF">GCM10007216_39310</name>
</gene>
<dbReference type="InterPro" id="IPR051402">
    <property type="entry name" value="KPR-Related"/>
</dbReference>
<dbReference type="InterPro" id="IPR013328">
    <property type="entry name" value="6PGD_dom2"/>
</dbReference>
<keyword evidence="3 4" id="KW-0560">Oxidoreductase</keyword>
<accession>A0ABQ1PVJ7</accession>
<dbReference type="SUPFAM" id="SSF51735">
    <property type="entry name" value="NAD(P)-binding Rossmann-fold domains"/>
    <property type="match status" value="1"/>
</dbReference>
<dbReference type="SUPFAM" id="SSF48179">
    <property type="entry name" value="6-phosphogluconate dehydrogenase C-terminal domain-like"/>
    <property type="match status" value="1"/>
</dbReference>
<evidence type="ECO:0000313" key="7">
    <source>
        <dbReference type="EMBL" id="GGD04811.1"/>
    </source>
</evidence>
<dbReference type="InterPro" id="IPR013752">
    <property type="entry name" value="KPA_reductase"/>
</dbReference>
<evidence type="ECO:0000256" key="4">
    <source>
        <dbReference type="RuleBase" id="RU362068"/>
    </source>
</evidence>
<dbReference type="EC" id="1.1.1.169" evidence="4"/>
<name>A0ABQ1PVJ7_9BACI</name>
<dbReference type="EMBL" id="BMCJ01000013">
    <property type="protein sequence ID" value="GGD04811.1"/>
    <property type="molecule type" value="Genomic_DNA"/>
</dbReference>
<comment type="function">
    <text evidence="4">Catalyzes the NADPH-dependent reduction of ketopantoate into pantoic acid.</text>
</comment>
<dbReference type="NCBIfam" id="TIGR00745">
    <property type="entry name" value="apbA_panE"/>
    <property type="match status" value="1"/>
</dbReference>
<keyword evidence="2 4" id="KW-0521">NADP</keyword>
<dbReference type="InterPro" id="IPR013332">
    <property type="entry name" value="KPR_N"/>
</dbReference>
<dbReference type="RefSeq" id="WP_062439609.1">
    <property type="nucleotide sequence ID" value="NZ_BMCJ01000013.1"/>
</dbReference>
<dbReference type="InterPro" id="IPR036291">
    <property type="entry name" value="NAD(P)-bd_dom_sf"/>
</dbReference>
<dbReference type="Pfam" id="PF02558">
    <property type="entry name" value="ApbA"/>
    <property type="match status" value="1"/>
</dbReference>
<comment type="catalytic activity">
    <reaction evidence="4">
        <text>(R)-pantoate + NADP(+) = 2-dehydropantoate + NADPH + H(+)</text>
        <dbReference type="Rhea" id="RHEA:16233"/>
        <dbReference type="ChEBI" id="CHEBI:11561"/>
        <dbReference type="ChEBI" id="CHEBI:15378"/>
        <dbReference type="ChEBI" id="CHEBI:15980"/>
        <dbReference type="ChEBI" id="CHEBI:57783"/>
        <dbReference type="ChEBI" id="CHEBI:58349"/>
        <dbReference type="EC" id="1.1.1.169"/>
    </reaction>
</comment>
<proteinExistence type="inferred from homology"/>
<dbReference type="Pfam" id="PF08546">
    <property type="entry name" value="ApbA_C"/>
    <property type="match status" value="1"/>
</dbReference>
<evidence type="ECO:0000259" key="6">
    <source>
        <dbReference type="Pfam" id="PF08546"/>
    </source>
</evidence>
<reference evidence="8" key="1">
    <citation type="journal article" date="2019" name="Int. J. Syst. Evol. Microbiol.">
        <title>The Global Catalogue of Microorganisms (GCM) 10K type strain sequencing project: providing services to taxonomists for standard genome sequencing and annotation.</title>
        <authorList>
            <consortium name="The Broad Institute Genomics Platform"/>
            <consortium name="The Broad Institute Genome Sequencing Center for Infectious Disease"/>
            <person name="Wu L."/>
            <person name="Ma J."/>
        </authorList>
    </citation>
    <scope>NUCLEOTIDE SEQUENCE [LARGE SCALE GENOMIC DNA]</scope>
    <source>
        <strain evidence="8">CCM 7282</strain>
    </source>
</reference>
<evidence type="ECO:0000256" key="2">
    <source>
        <dbReference type="ARBA" id="ARBA00022857"/>
    </source>
</evidence>
<organism evidence="7 8">
    <name type="scientific">Thalassobacillus devorans</name>
    <dbReference type="NCBI Taxonomy" id="279813"/>
    <lineage>
        <taxon>Bacteria</taxon>
        <taxon>Bacillati</taxon>
        <taxon>Bacillota</taxon>
        <taxon>Bacilli</taxon>
        <taxon>Bacillales</taxon>
        <taxon>Bacillaceae</taxon>
        <taxon>Thalassobacillus</taxon>
    </lineage>
</organism>
<feature type="domain" description="Ketopantoate reductase C-terminal" evidence="6">
    <location>
        <begin position="179"/>
        <end position="300"/>
    </location>
</feature>
<sequence length="304" mass="33523">MKILVIGAGALGAYFGGRLHESGHEVSFLVRERRANQLKQNGIEIHSPHGNYKIEEPAIIRNANEAEDIDLVFLSVKGYHLPGTIDTLKTLVDKGAKVLPVLNGVEHISVLQKELGEESVIGGLSFIIATLDENGHVIHSSQIHDLIFGALHQSQQEVVDELGIACEQAKFDGKLSNSILKEVWKKYMFITAFSGITTAVNLPIGEIRKHPETFHIARKILEDMQQLANSHGLELTDAHVDKAFESMENLGEEATSSMHQDRRKGLTLEVEHLHGGALRLGDTVGLKLPYIEAIYGIIKPFENP</sequence>
<evidence type="ECO:0000256" key="3">
    <source>
        <dbReference type="ARBA" id="ARBA00023002"/>
    </source>
</evidence>
<keyword evidence="8" id="KW-1185">Reference proteome</keyword>
<dbReference type="Proteomes" id="UP000619534">
    <property type="component" value="Unassembled WGS sequence"/>
</dbReference>
<dbReference type="Gene3D" id="3.40.50.720">
    <property type="entry name" value="NAD(P)-binding Rossmann-like Domain"/>
    <property type="match status" value="1"/>
</dbReference>
<evidence type="ECO:0000313" key="8">
    <source>
        <dbReference type="Proteomes" id="UP000619534"/>
    </source>
</evidence>
<dbReference type="Gene3D" id="1.10.1040.10">
    <property type="entry name" value="N-(1-d-carboxylethyl)-l-norvaline Dehydrogenase, domain 2"/>
    <property type="match status" value="1"/>
</dbReference>
<evidence type="ECO:0000256" key="1">
    <source>
        <dbReference type="ARBA" id="ARBA00007870"/>
    </source>
</evidence>
<comment type="pathway">
    <text evidence="4">Cofactor biosynthesis; (R)-pantothenate biosynthesis; (R)-pantoate from 3-methyl-2-oxobutanoate: step 2/2.</text>
</comment>
<keyword evidence="4" id="KW-0566">Pantothenate biosynthesis</keyword>
<dbReference type="PANTHER" id="PTHR21708:SF26">
    <property type="entry name" value="2-DEHYDROPANTOATE 2-REDUCTASE"/>
    <property type="match status" value="1"/>
</dbReference>
<dbReference type="PANTHER" id="PTHR21708">
    <property type="entry name" value="PROBABLE 2-DEHYDROPANTOATE 2-REDUCTASE"/>
    <property type="match status" value="1"/>
</dbReference>
<comment type="caution">
    <text evidence="7">The sequence shown here is derived from an EMBL/GenBank/DDBJ whole genome shotgun (WGS) entry which is preliminary data.</text>
</comment>
<evidence type="ECO:0000259" key="5">
    <source>
        <dbReference type="Pfam" id="PF02558"/>
    </source>
</evidence>
<protein>
    <recommendedName>
        <fullName evidence="4">2-dehydropantoate 2-reductase</fullName>
        <ecNumber evidence="4">1.1.1.169</ecNumber>
    </recommendedName>
    <alternativeName>
        <fullName evidence="4">Ketopantoate reductase</fullName>
    </alternativeName>
</protein>
<feature type="domain" description="Ketopantoate reductase N-terminal" evidence="5">
    <location>
        <begin position="3"/>
        <end position="151"/>
    </location>
</feature>
<comment type="similarity">
    <text evidence="1 4">Belongs to the ketopantoate reductase family.</text>
</comment>